<dbReference type="InterPro" id="IPR008780">
    <property type="entry name" value="Plasmodium_Vir"/>
</dbReference>
<dbReference type="EMBL" id="KQ234541">
    <property type="protein sequence ID" value="KMZ77001.1"/>
    <property type="molecule type" value="Genomic_DNA"/>
</dbReference>
<sequence>MDSSQDNHQIITVCDRNETYRTEPTEKYKTICKYLLKNLKILSSNNYSNAVTFYTACKNLNNWLYFKEKELDISSDIINRVFQAYKEIKNGNHNIYDCSYSTFDKGFNETEKLINLRIFNDNVVTIQGLLKDSIKSKDCNLKKYVYECVDIYKKMNTAYSFPQNCSRSQQKNACDVINEFNKLYSFYIYNKDGILHNFPDLSSNTTTKDIEGCQAQAHTGDSALDETPQTGTSMKGVVSPVLSAMIGIPPFLALIYKVNIIFT</sequence>
<accession>A0A0J9S2J9</accession>
<gene>
    <name evidence="1" type="ORF">PVIIG_06312</name>
</gene>
<evidence type="ECO:0008006" key="3">
    <source>
        <dbReference type="Google" id="ProtNLM"/>
    </source>
</evidence>
<protein>
    <recommendedName>
        <fullName evidence="3">Variable surface protein Vir7-like protein</fullName>
    </recommendedName>
</protein>
<dbReference type="AlphaFoldDB" id="A0A0J9S2J9"/>
<dbReference type="Pfam" id="PF05795">
    <property type="entry name" value="Plasmodium_Vir"/>
    <property type="match status" value="1"/>
</dbReference>
<reference evidence="1 2" key="1">
    <citation type="submission" date="2011-08" db="EMBL/GenBank/DDBJ databases">
        <title>The Genome Sequence of Plasmodium vivax India VII.</title>
        <authorList>
            <consortium name="The Broad Institute Genome Sequencing Platform"/>
            <consortium name="The Broad Institute Genome Sequencing Center for Infectious Disease"/>
            <person name="Neafsey D."/>
            <person name="Carlton J."/>
            <person name="Barnwell J."/>
            <person name="Collins W."/>
            <person name="Escalante A."/>
            <person name="Mullikin J."/>
            <person name="Saul A."/>
            <person name="Guigo R."/>
            <person name="Camara F."/>
            <person name="Young S.K."/>
            <person name="Zeng Q."/>
            <person name="Gargeya S."/>
            <person name="Fitzgerald M."/>
            <person name="Haas B."/>
            <person name="Abouelleil A."/>
            <person name="Alvarado L."/>
            <person name="Arachchi H.M."/>
            <person name="Berlin A."/>
            <person name="Brown A."/>
            <person name="Chapman S.B."/>
            <person name="Chen Z."/>
            <person name="Dunbar C."/>
            <person name="Freedman E."/>
            <person name="Gearin G."/>
            <person name="Gellesch M."/>
            <person name="Goldberg J."/>
            <person name="Griggs A."/>
            <person name="Gujja S."/>
            <person name="Heiman D."/>
            <person name="Howarth C."/>
            <person name="Larson L."/>
            <person name="Lui A."/>
            <person name="MacDonald P.J.P."/>
            <person name="Montmayeur A."/>
            <person name="Murphy C."/>
            <person name="Neiman D."/>
            <person name="Pearson M."/>
            <person name="Priest M."/>
            <person name="Roberts A."/>
            <person name="Saif S."/>
            <person name="Shea T."/>
            <person name="Shenoy N."/>
            <person name="Sisk P."/>
            <person name="Stolte C."/>
            <person name="Sykes S."/>
            <person name="Wortman J."/>
            <person name="Nusbaum C."/>
            <person name="Birren B."/>
        </authorList>
    </citation>
    <scope>NUCLEOTIDE SEQUENCE [LARGE SCALE GENOMIC DNA]</scope>
    <source>
        <strain evidence="1 2">India VII</strain>
    </source>
</reference>
<evidence type="ECO:0000313" key="2">
    <source>
        <dbReference type="Proteomes" id="UP000053562"/>
    </source>
</evidence>
<name>A0A0J9S2J9_PLAVI</name>
<organism evidence="1 2">
    <name type="scientific">Plasmodium vivax India VII</name>
    <dbReference type="NCBI Taxonomy" id="1077284"/>
    <lineage>
        <taxon>Eukaryota</taxon>
        <taxon>Sar</taxon>
        <taxon>Alveolata</taxon>
        <taxon>Apicomplexa</taxon>
        <taxon>Aconoidasida</taxon>
        <taxon>Haemosporida</taxon>
        <taxon>Plasmodiidae</taxon>
        <taxon>Plasmodium</taxon>
        <taxon>Plasmodium (Plasmodium)</taxon>
    </lineage>
</organism>
<dbReference type="Proteomes" id="UP000053562">
    <property type="component" value="Unassembled WGS sequence"/>
</dbReference>
<proteinExistence type="predicted"/>
<evidence type="ECO:0000313" key="1">
    <source>
        <dbReference type="EMBL" id="KMZ77001.1"/>
    </source>
</evidence>